<protein>
    <recommendedName>
        <fullName evidence="2">EF-hand domain-containing protein</fullName>
    </recommendedName>
</protein>
<organism evidence="3 4">
    <name type="scientific">Ectocarpus siliculosus</name>
    <name type="common">Brown alga</name>
    <name type="synonym">Conferva siliculosa</name>
    <dbReference type="NCBI Taxonomy" id="2880"/>
    <lineage>
        <taxon>Eukaryota</taxon>
        <taxon>Sar</taxon>
        <taxon>Stramenopiles</taxon>
        <taxon>Ochrophyta</taxon>
        <taxon>PX clade</taxon>
        <taxon>Phaeophyceae</taxon>
        <taxon>Ectocarpales</taxon>
        <taxon>Ectocarpaceae</taxon>
        <taxon>Ectocarpus</taxon>
    </lineage>
</organism>
<gene>
    <name evidence="3" type="ORF">Esi_0022_0088</name>
</gene>
<dbReference type="InterPro" id="IPR002048">
    <property type="entry name" value="EF_hand_dom"/>
</dbReference>
<feature type="region of interest" description="Disordered" evidence="1">
    <location>
        <begin position="1"/>
        <end position="55"/>
    </location>
</feature>
<feature type="domain" description="EF-hand" evidence="2">
    <location>
        <begin position="60"/>
        <end position="95"/>
    </location>
</feature>
<feature type="domain" description="EF-hand" evidence="2">
    <location>
        <begin position="97"/>
        <end position="132"/>
    </location>
</feature>
<accession>D8LIF8</accession>
<feature type="compositionally biased region" description="Basic and acidic residues" evidence="1">
    <location>
        <begin position="246"/>
        <end position="262"/>
    </location>
</feature>
<dbReference type="eggNOG" id="ENOG502QV22">
    <property type="taxonomic scope" value="Eukaryota"/>
</dbReference>
<dbReference type="InParanoid" id="D8LIF8"/>
<dbReference type="EMBL" id="FN649760">
    <property type="protein sequence ID" value="CBN79997.1"/>
    <property type="molecule type" value="Genomic_DNA"/>
</dbReference>
<keyword evidence="4" id="KW-1185">Reference proteome</keyword>
<dbReference type="Proteomes" id="UP000002630">
    <property type="component" value="Unassembled WGS sequence"/>
</dbReference>
<evidence type="ECO:0000313" key="4">
    <source>
        <dbReference type="Proteomes" id="UP000002630"/>
    </source>
</evidence>
<dbReference type="CDD" id="cd00051">
    <property type="entry name" value="EFh"/>
    <property type="match status" value="1"/>
</dbReference>
<proteinExistence type="predicted"/>
<evidence type="ECO:0000259" key="2">
    <source>
        <dbReference type="PROSITE" id="PS50222"/>
    </source>
</evidence>
<dbReference type="STRING" id="2880.D8LIF8"/>
<sequence>MDLAATESHRGGSGGGINTDNGGTPAMTGSGEHQRTSASAGAAAGGMQPQAGGQGVYGREEVSALKGIFNLYDAENTGTIGVKELEGILQKVGHNPDDVARVMAAAANTDAGMDGRVSFDQFIRLLEQAGPAGPLEGPDPKVMEFLRILEEYRVKCEEGGDYLEAGRAQRQLDVLRRQETRRQQKAVRARQLCERQDVQVAHNMQFQDFNAAWNKYLEEYDRMAQMYVQQMTERHAIGLMEHQRKLQQELRDKPPKWSKEHSLSVPPWASASTQSLRRSFNPDQVSPASYSRLP</sequence>
<feature type="compositionally biased region" description="Low complexity" evidence="1">
    <location>
        <begin position="38"/>
        <end position="51"/>
    </location>
</feature>
<reference evidence="3 4" key="1">
    <citation type="journal article" date="2010" name="Nature">
        <title>The Ectocarpus genome and the independent evolution of multicellularity in brown algae.</title>
        <authorList>
            <person name="Cock J.M."/>
            <person name="Sterck L."/>
            <person name="Rouze P."/>
            <person name="Scornet D."/>
            <person name="Allen A.E."/>
            <person name="Amoutzias G."/>
            <person name="Anthouard V."/>
            <person name="Artiguenave F."/>
            <person name="Aury J.M."/>
            <person name="Badger J.H."/>
            <person name="Beszteri B."/>
            <person name="Billiau K."/>
            <person name="Bonnet E."/>
            <person name="Bothwell J.H."/>
            <person name="Bowler C."/>
            <person name="Boyen C."/>
            <person name="Brownlee C."/>
            <person name="Carrano C.J."/>
            <person name="Charrier B."/>
            <person name="Cho G.Y."/>
            <person name="Coelho S.M."/>
            <person name="Collen J."/>
            <person name="Corre E."/>
            <person name="Da Silva C."/>
            <person name="Delage L."/>
            <person name="Delaroque N."/>
            <person name="Dittami S.M."/>
            <person name="Doulbeau S."/>
            <person name="Elias M."/>
            <person name="Farnham G."/>
            <person name="Gachon C.M."/>
            <person name="Gschloessl B."/>
            <person name="Heesch S."/>
            <person name="Jabbari K."/>
            <person name="Jubin C."/>
            <person name="Kawai H."/>
            <person name="Kimura K."/>
            <person name="Kloareg B."/>
            <person name="Kupper F.C."/>
            <person name="Lang D."/>
            <person name="Le Bail A."/>
            <person name="Leblanc C."/>
            <person name="Lerouge P."/>
            <person name="Lohr M."/>
            <person name="Lopez P.J."/>
            <person name="Martens C."/>
            <person name="Maumus F."/>
            <person name="Michel G."/>
            <person name="Miranda-Saavedra D."/>
            <person name="Morales J."/>
            <person name="Moreau H."/>
            <person name="Motomura T."/>
            <person name="Nagasato C."/>
            <person name="Napoli C.A."/>
            <person name="Nelson D.R."/>
            <person name="Nyvall-Collen P."/>
            <person name="Peters A.F."/>
            <person name="Pommier C."/>
            <person name="Potin P."/>
            <person name="Poulain J."/>
            <person name="Quesneville H."/>
            <person name="Read B."/>
            <person name="Rensing S.A."/>
            <person name="Ritter A."/>
            <person name="Rousvoal S."/>
            <person name="Samanta M."/>
            <person name="Samson G."/>
            <person name="Schroeder D.C."/>
            <person name="Segurens B."/>
            <person name="Strittmatter M."/>
            <person name="Tonon T."/>
            <person name="Tregear J.W."/>
            <person name="Valentin K."/>
            <person name="von Dassow P."/>
            <person name="Yamagishi T."/>
            <person name="Van de Peer Y."/>
            <person name="Wincker P."/>
        </authorList>
    </citation>
    <scope>NUCLEOTIDE SEQUENCE [LARGE SCALE GENOMIC DNA]</scope>
    <source>
        <strain evidence="4">Ec32 / CCAP1310/4</strain>
    </source>
</reference>
<dbReference type="PANTHER" id="PTHR47026">
    <property type="entry name" value="PIGMENTOSA GTPASE REGULATOR-LIKE PROTEIN, PUTATIVE-RELATED"/>
    <property type="match status" value="1"/>
</dbReference>
<dbReference type="SUPFAM" id="SSF47473">
    <property type="entry name" value="EF-hand"/>
    <property type="match status" value="1"/>
</dbReference>
<dbReference type="PROSITE" id="PS50222">
    <property type="entry name" value="EF_HAND_2"/>
    <property type="match status" value="2"/>
</dbReference>
<dbReference type="Gene3D" id="1.10.238.10">
    <property type="entry name" value="EF-hand"/>
    <property type="match status" value="1"/>
</dbReference>
<feature type="region of interest" description="Disordered" evidence="1">
    <location>
        <begin position="246"/>
        <end position="294"/>
    </location>
</feature>
<evidence type="ECO:0000256" key="1">
    <source>
        <dbReference type="SAM" id="MobiDB-lite"/>
    </source>
</evidence>
<name>D8LIF8_ECTSI</name>
<feature type="compositionally biased region" description="Polar residues" evidence="1">
    <location>
        <begin position="270"/>
        <end position="294"/>
    </location>
</feature>
<dbReference type="AlphaFoldDB" id="D8LIF8"/>
<dbReference type="OrthoDB" id="8062037at2759"/>
<dbReference type="GO" id="GO:0005509">
    <property type="term" value="F:calcium ion binding"/>
    <property type="evidence" value="ECO:0007669"/>
    <property type="project" value="InterPro"/>
</dbReference>
<dbReference type="InterPro" id="IPR011992">
    <property type="entry name" value="EF-hand-dom_pair"/>
</dbReference>
<dbReference type="PANTHER" id="PTHR47026:SF2">
    <property type="entry name" value="FLAGELLAR ASSOCIATED PROTEIN"/>
    <property type="match status" value="1"/>
</dbReference>
<evidence type="ECO:0000313" key="3">
    <source>
        <dbReference type="EMBL" id="CBN79997.1"/>
    </source>
</evidence>